<gene>
    <name evidence="2" type="ORF">SDC9_29181</name>
    <name evidence="3" type="ORF">SDC9_29498</name>
</gene>
<protein>
    <submittedName>
        <fullName evidence="3">Uncharacterized protein</fullName>
    </submittedName>
</protein>
<accession>A0A644UXZ8</accession>
<keyword evidence="1" id="KW-1133">Transmembrane helix</keyword>
<evidence type="ECO:0000313" key="2">
    <source>
        <dbReference type="EMBL" id="MPL83231.1"/>
    </source>
</evidence>
<name>A0A644UXZ8_9ZZZZ</name>
<feature type="transmembrane region" description="Helical" evidence="1">
    <location>
        <begin position="34"/>
        <end position="56"/>
    </location>
</feature>
<reference evidence="3" key="1">
    <citation type="submission" date="2019-08" db="EMBL/GenBank/DDBJ databases">
        <authorList>
            <person name="Kucharzyk K."/>
            <person name="Murdoch R.W."/>
            <person name="Higgins S."/>
            <person name="Loffler F."/>
        </authorList>
    </citation>
    <scope>NUCLEOTIDE SEQUENCE</scope>
</reference>
<evidence type="ECO:0000256" key="1">
    <source>
        <dbReference type="SAM" id="Phobius"/>
    </source>
</evidence>
<comment type="caution">
    <text evidence="3">The sequence shown here is derived from an EMBL/GenBank/DDBJ whole genome shotgun (WGS) entry which is preliminary data.</text>
</comment>
<proteinExistence type="predicted"/>
<dbReference type="AlphaFoldDB" id="A0A644UXZ8"/>
<feature type="transmembrane region" description="Helical" evidence="1">
    <location>
        <begin position="7"/>
        <end position="28"/>
    </location>
</feature>
<dbReference type="EMBL" id="VSSQ01000173">
    <property type="protein sequence ID" value="MPL83231.1"/>
    <property type="molecule type" value="Genomic_DNA"/>
</dbReference>
<dbReference type="EMBL" id="VSSQ01000177">
    <property type="protein sequence ID" value="MPL83543.1"/>
    <property type="molecule type" value="Genomic_DNA"/>
</dbReference>
<evidence type="ECO:0000313" key="3">
    <source>
        <dbReference type="EMBL" id="MPL83543.1"/>
    </source>
</evidence>
<organism evidence="3">
    <name type="scientific">bioreactor metagenome</name>
    <dbReference type="NCBI Taxonomy" id="1076179"/>
    <lineage>
        <taxon>unclassified sequences</taxon>
        <taxon>metagenomes</taxon>
        <taxon>ecological metagenomes</taxon>
    </lineage>
</organism>
<keyword evidence="1" id="KW-0472">Membrane</keyword>
<sequence>MKINWKIKLGIILLLTSIIMYCFAYFTLHEHEKVLFYLVIDLAFMPLDVLVVVLVVEGIINKKEKETILEKLDMIMSVFFSEFGTEFLSKFIKISNKNDKVNNLLKSINNWSDNQFNNFLNELKKTPCEIDLNLNSNERKIFLIELKELLVRNRSFLIRLLENPNLLEKDTFSNLLLAIFHLDEELEKRDLKVELIESDYEHLTNDINRVYSTLVYEWINYLYYLKLHYPYMFSISIRTNPFDDNASIYVDE</sequence>
<keyword evidence="1" id="KW-0812">Transmembrane</keyword>